<dbReference type="InterPro" id="IPR029019">
    <property type="entry name" value="HEX_eukaryotic_N"/>
</dbReference>
<evidence type="ECO:0000313" key="3">
    <source>
        <dbReference type="EMBL" id="MPC83304.1"/>
    </source>
</evidence>
<dbReference type="GO" id="GO:0016787">
    <property type="term" value="F:hydrolase activity"/>
    <property type="evidence" value="ECO:0007669"/>
    <property type="project" value="UniProtKB-KW"/>
</dbReference>
<dbReference type="OrthoDB" id="428480at2759"/>
<organism evidence="3 4">
    <name type="scientific">Portunus trituberculatus</name>
    <name type="common">Swimming crab</name>
    <name type="synonym">Neptunus trituberculatus</name>
    <dbReference type="NCBI Taxonomy" id="210409"/>
    <lineage>
        <taxon>Eukaryota</taxon>
        <taxon>Metazoa</taxon>
        <taxon>Ecdysozoa</taxon>
        <taxon>Arthropoda</taxon>
        <taxon>Crustacea</taxon>
        <taxon>Multicrustacea</taxon>
        <taxon>Malacostraca</taxon>
        <taxon>Eumalacostraca</taxon>
        <taxon>Eucarida</taxon>
        <taxon>Decapoda</taxon>
        <taxon>Pleocyemata</taxon>
        <taxon>Brachyura</taxon>
        <taxon>Eubrachyura</taxon>
        <taxon>Portunoidea</taxon>
        <taxon>Portunidae</taxon>
        <taxon>Portuninae</taxon>
        <taxon>Portunus</taxon>
    </lineage>
</organism>
<reference evidence="3 4" key="1">
    <citation type="submission" date="2019-05" db="EMBL/GenBank/DDBJ databases">
        <title>Another draft genome of Portunus trituberculatus and its Hox gene families provides insights of decapod evolution.</title>
        <authorList>
            <person name="Jeong J.-H."/>
            <person name="Song I."/>
            <person name="Kim S."/>
            <person name="Choi T."/>
            <person name="Kim D."/>
            <person name="Ryu S."/>
            <person name="Kim W."/>
        </authorList>
    </citation>
    <scope>NUCLEOTIDE SEQUENCE [LARGE SCALE GENOMIC DNA]</scope>
    <source>
        <tissue evidence="3">Muscle</tissue>
    </source>
</reference>
<name>A0A5B7ISZ7_PORTR</name>
<gene>
    <name evidence="3" type="primary">fdl</name>
    <name evidence="3" type="ORF">E2C01_078010</name>
</gene>
<comment type="caution">
    <text evidence="3">The sequence shown here is derived from an EMBL/GenBank/DDBJ whole genome shotgun (WGS) entry which is preliminary data.</text>
</comment>
<protein>
    <submittedName>
        <fullName evidence="3">Putative beta-hexosaminidase fdl</fullName>
    </submittedName>
</protein>
<evidence type="ECO:0000313" key="4">
    <source>
        <dbReference type="Proteomes" id="UP000324222"/>
    </source>
</evidence>
<evidence type="ECO:0000256" key="1">
    <source>
        <dbReference type="ARBA" id="ARBA00022801"/>
    </source>
</evidence>
<dbReference type="AlphaFoldDB" id="A0A5B7ISZ7"/>
<dbReference type="Proteomes" id="UP000324222">
    <property type="component" value="Unassembled WGS sequence"/>
</dbReference>
<keyword evidence="1" id="KW-0378">Hydrolase</keyword>
<proteinExistence type="predicted"/>
<evidence type="ECO:0000259" key="2">
    <source>
        <dbReference type="Pfam" id="PF14845"/>
    </source>
</evidence>
<sequence length="81" mass="8977">MSLDTQEDYQLEVKTAGGVTTATINANTFFGARHALETLTQLIEYQVIHSCCFMVGICADFSEALNLTSYDLKVAIFFTFP</sequence>
<dbReference type="Pfam" id="PF14845">
    <property type="entry name" value="Glycohydro_20b2"/>
    <property type="match status" value="1"/>
</dbReference>
<dbReference type="InterPro" id="IPR029018">
    <property type="entry name" value="Hex-like_dom2"/>
</dbReference>
<feature type="domain" description="Beta-hexosaminidase eukaryotic type N-terminal" evidence="2">
    <location>
        <begin position="2"/>
        <end position="42"/>
    </location>
</feature>
<dbReference type="Gene3D" id="3.30.379.10">
    <property type="entry name" value="Chitobiase/beta-hexosaminidase domain 2-like"/>
    <property type="match status" value="1"/>
</dbReference>
<dbReference type="SUPFAM" id="SSF55545">
    <property type="entry name" value="beta-N-acetylhexosaminidase-like domain"/>
    <property type="match status" value="1"/>
</dbReference>
<keyword evidence="4" id="KW-1185">Reference proteome</keyword>
<accession>A0A5B7ISZ7</accession>
<dbReference type="EMBL" id="VSRR010062153">
    <property type="protein sequence ID" value="MPC83304.1"/>
    <property type="molecule type" value="Genomic_DNA"/>
</dbReference>